<dbReference type="PANTHER" id="PTHR12854:SF7">
    <property type="entry name" value="ATAXIN-2 HOMOLOG"/>
    <property type="match status" value="1"/>
</dbReference>
<dbReference type="Pfam" id="PF06741">
    <property type="entry name" value="LsmAD"/>
    <property type="match status" value="1"/>
</dbReference>
<sequence>MKKAGQGKSSDAHRSVNQERLAYVMCCLVGNEVNVYMKDGNEVKGLFHAYNYANKGEQKQGDISLNYARVQPKKERVSGPINKAMIIPENMYNIIVGKNMNLELKDPDGVQHIKGRFQIDTDISEKKKKYNFNSANRELKRWVCEGPFYDENKLTLDDNMKEPWDQFEHNRTLYGVTTTYKEELYTTNLDMNKIPQHVKMHADKIAKELENRGMHLDPEDAERDNKELDEEDLFGAVRQNKDKFGNFFKGKREEGKSSQPHSRFNQFALRDLKEKIRSVKMDNEKKYPTNKQKKINFTVSASGEDVESSEKNNDSSKKEEGKSSECIGINALNLEPALPRLDEKTRTEWIMFKNKANNKIVNKKDKSTEKQEFITAAKEFNEKLANKMSTHTQESKNEGNLDQLEMDNPPSELQTTESNITDNINNDNVDETDENIAPQNENARVQDNTVNLSNSSLRPYDAYVLNFNNCSNLNNFNNQSSLSNMSNLNSVSNMNDLHDFNYAKQFNMKHGMMGHNLEYRPMVAQLPNTPTQMYPTSDVYMRKNVGTRPVYQNLDMLVNKFHNNVNHHHKYPSYKKYQKEFHPFPTRTFAPKKNFDSLMNNTLKNSKMENCVKSPIHFRNNKQYSYKNVFGGPPAHAPVHIYKEGNHFPRNIPVQPNVSGILVNVPVIPVVHPTVNGPFVDNHPPYYTPYVRGHYANYSIPPSGTGAYYYNIPVSSMDSNYSPNKNMNLFTAGNPHGTNLHVQSPQVPNVHVQTPQLPNLHAQDSHMNMPLTPYIPPTVNYGVNSSNPLNMMNNSTVPNPNINIPPYPPEYVVVNTPKYPSTQTVPMPVYPQYQYQNYYPSSSPHGMKNS</sequence>
<feature type="domain" description="LsmAD" evidence="2">
    <location>
        <begin position="174"/>
        <end position="240"/>
    </location>
</feature>
<name>A0A0D9QPK4_PLAFR</name>
<dbReference type="OMA" id="MHADKIA"/>
<dbReference type="GO" id="GO:0034063">
    <property type="term" value="P:stress granule assembly"/>
    <property type="evidence" value="ECO:0007669"/>
    <property type="project" value="TreeGrafter"/>
</dbReference>
<evidence type="ECO:0000259" key="2">
    <source>
        <dbReference type="SMART" id="SM01272"/>
    </source>
</evidence>
<dbReference type="InterPro" id="IPR009604">
    <property type="entry name" value="LsmAD_domain"/>
</dbReference>
<dbReference type="AlphaFoldDB" id="A0A0D9QPK4"/>
<feature type="compositionally biased region" description="Low complexity" evidence="1">
    <location>
        <begin position="415"/>
        <end position="427"/>
    </location>
</feature>
<accession>A0A0D9QPK4</accession>
<feature type="compositionally biased region" description="Basic and acidic residues" evidence="1">
    <location>
        <begin position="308"/>
        <end position="323"/>
    </location>
</feature>
<dbReference type="Pfam" id="PF14438">
    <property type="entry name" value="SM-ATX"/>
    <property type="match status" value="1"/>
</dbReference>
<keyword evidence="4" id="KW-1185">Reference proteome</keyword>
<evidence type="ECO:0000313" key="4">
    <source>
        <dbReference type="Proteomes" id="UP000054561"/>
    </source>
</evidence>
<dbReference type="GO" id="GO:0010494">
    <property type="term" value="C:cytoplasmic stress granule"/>
    <property type="evidence" value="ECO:0007669"/>
    <property type="project" value="TreeGrafter"/>
</dbReference>
<proteinExistence type="predicted"/>
<dbReference type="RefSeq" id="XP_012334345.1">
    <property type="nucleotide sequence ID" value="XM_012478922.1"/>
</dbReference>
<dbReference type="GeneID" id="24266600"/>
<reference evidence="3 4" key="1">
    <citation type="submission" date="2014-03" db="EMBL/GenBank/DDBJ databases">
        <title>The Genome Sequence of Plasmodium fragile nilgiri.</title>
        <authorList>
            <consortium name="The Broad Institute Genomics Platform"/>
            <consortium name="The Broad Institute Genome Sequencing Center for Infectious Disease"/>
            <person name="Neafsey D."/>
            <person name="Duraisingh M."/>
            <person name="Young S.K."/>
            <person name="Zeng Q."/>
            <person name="Gargeya S."/>
            <person name="Abouelleil A."/>
            <person name="Alvarado L."/>
            <person name="Chapman S.B."/>
            <person name="Gainer-Dewar J."/>
            <person name="Goldberg J."/>
            <person name="Griggs A."/>
            <person name="Gujja S."/>
            <person name="Hansen M."/>
            <person name="Howarth C."/>
            <person name="Imamovic A."/>
            <person name="Larimer J."/>
            <person name="Pearson M."/>
            <person name="Poon T.W."/>
            <person name="Priest M."/>
            <person name="Roberts A."/>
            <person name="Saif S."/>
            <person name="Shea T."/>
            <person name="Sykes S."/>
            <person name="Wortman J."/>
            <person name="Nusbaum C."/>
            <person name="Birren B."/>
        </authorList>
    </citation>
    <scope>NUCLEOTIDE SEQUENCE [LARGE SCALE GENOMIC DNA]</scope>
    <source>
        <strain evidence="4">nilgiri</strain>
    </source>
</reference>
<dbReference type="EMBL" id="KQ001655">
    <property type="protein sequence ID" value="KJP88994.1"/>
    <property type="molecule type" value="Genomic_DNA"/>
</dbReference>
<dbReference type="GO" id="GO:0003729">
    <property type="term" value="F:mRNA binding"/>
    <property type="evidence" value="ECO:0007669"/>
    <property type="project" value="TreeGrafter"/>
</dbReference>
<dbReference type="VEuPathDB" id="PlasmoDB:AK88_01286"/>
<dbReference type="SMART" id="SM01272">
    <property type="entry name" value="LsmAD"/>
    <property type="match status" value="1"/>
</dbReference>
<feature type="region of interest" description="Disordered" evidence="1">
    <location>
        <begin position="387"/>
        <end position="448"/>
    </location>
</feature>
<dbReference type="Proteomes" id="UP000054561">
    <property type="component" value="Unassembled WGS sequence"/>
</dbReference>
<dbReference type="InterPro" id="IPR045117">
    <property type="entry name" value="ATXN2-like"/>
</dbReference>
<dbReference type="OrthoDB" id="2275718at2759"/>
<evidence type="ECO:0000256" key="1">
    <source>
        <dbReference type="SAM" id="MobiDB-lite"/>
    </source>
</evidence>
<organism evidence="3 4">
    <name type="scientific">Plasmodium fragile</name>
    <dbReference type="NCBI Taxonomy" id="5857"/>
    <lineage>
        <taxon>Eukaryota</taxon>
        <taxon>Sar</taxon>
        <taxon>Alveolata</taxon>
        <taxon>Apicomplexa</taxon>
        <taxon>Aconoidasida</taxon>
        <taxon>Haemosporida</taxon>
        <taxon>Plasmodiidae</taxon>
        <taxon>Plasmodium</taxon>
        <taxon>Plasmodium (Plasmodium)</taxon>
    </lineage>
</organism>
<protein>
    <recommendedName>
        <fullName evidence="2">LsmAD domain-containing protein</fullName>
    </recommendedName>
</protein>
<dbReference type="PANTHER" id="PTHR12854">
    <property type="entry name" value="ATAXIN 2-RELATED"/>
    <property type="match status" value="1"/>
</dbReference>
<feature type="compositionally biased region" description="Polar residues" evidence="1">
    <location>
        <begin position="437"/>
        <end position="448"/>
    </location>
</feature>
<feature type="region of interest" description="Disordered" evidence="1">
    <location>
        <begin position="300"/>
        <end position="324"/>
    </location>
</feature>
<dbReference type="InterPro" id="IPR025852">
    <property type="entry name" value="SM_dom_ATX"/>
</dbReference>
<evidence type="ECO:0000313" key="3">
    <source>
        <dbReference type="EMBL" id="KJP88994.1"/>
    </source>
</evidence>
<gene>
    <name evidence="3" type="ORF">AK88_01286</name>
</gene>